<dbReference type="SMART" id="SM00298">
    <property type="entry name" value="CHROMO"/>
    <property type="match status" value="1"/>
</dbReference>
<comment type="caution">
    <text evidence="5">The sequence shown here is derived from an EMBL/GenBank/DDBJ whole genome shotgun (WGS) entry which is preliminary data.</text>
</comment>
<sequence length="518" mass="59165">MTRNKSEEEMVDELGNQFLNYDEEESGATGVESSTTNNVDKDTSLATADKADQKVGVEKDQTQEQPEEPSGQEPANVEQVLQHKEKRGVKYYLIKWKGFGEDECTWEAETNVYADDLVEEYWTKKKEEEEETASTSKSKGRKRAAQSTALITKQDAKRQRSSKKTKSPRTKMEEDEFDEDWENQVVAVETVTRDDKTGKMAKRPGIQQKMPMQDVPRSFHKHNIFVNECSENSSTTTENVCPMCNAKCSAVELTDQLPPNLNMFFRPAYEIMDETADVLKFQQTNTFALLRFLKDKVAKQKQLLDKAKDELLQFKDTKNQLQAIKKENQRLKAQIQDIRTSLAANETTESPSKLNSRNNLGTRLYSPSIRTPRKLSGDRHSNYASPNQACKPRTPNPPTRLSLPDSSSPVQHSYYNNNGSGFISDNQSLWSRGDRNYRFDDGPNHLSHDRSSIGKSPTKSYSTFVDDDYEKYTQRSRLQSFPRPGTISSARVSWIKLYQEQDEQGVGYMESIQIHSSE</sequence>
<dbReference type="CDD" id="cd00024">
    <property type="entry name" value="CD_CSD"/>
    <property type="match status" value="1"/>
</dbReference>
<feature type="region of interest" description="Disordered" evidence="3">
    <location>
        <begin position="123"/>
        <end position="178"/>
    </location>
</feature>
<dbReference type="Proteomes" id="UP000789901">
    <property type="component" value="Unassembled WGS sequence"/>
</dbReference>
<dbReference type="InterPro" id="IPR042123">
    <property type="entry name" value="Zip3/RNF212-like"/>
</dbReference>
<feature type="domain" description="Chromo" evidence="4">
    <location>
        <begin position="75"/>
        <end position="133"/>
    </location>
</feature>
<organism evidence="5 6">
    <name type="scientific">Gigaspora margarita</name>
    <dbReference type="NCBI Taxonomy" id="4874"/>
    <lineage>
        <taxon>Eukaryota</taxon>
        <taxon>Fungi</taxon>
        <taxon>Fungi incertae sedis</taxon>
        <taxon>Mucoromycota</taxon>
        <taxon>Glomeromycotina</taxon>
        <taxon>Glomeromycetes</taxon>
        <taxon>Diversisporales</taxon>
        <taxon>Gigasporaceae</taxon>
        <taxon>Gigaspora</taxon>
    </lineage>
</organism>
<keyword evidence="2" id="KW-0175">Coiled coil</keyword>
<name>A0ABN7UFV9_GIGMA</name>
<protein>
    <submittedName>
        <fullName evidence="5">7430_t:CDS:1</fullName>
    </submittedName>
</protein>
<dbReference type="InterPro" id="IPR016197">
    <property type="entry name" value="Chromo-like_dom_sf"/>
</dbReference>
<evidence type="ECO:0000313" key="5">
    <source>
        <dbReference type="EMBL" id="CAG8586703.1"/>
    </source>
</evidence>
<feature type="compositionally biased region" description="Basic and acidic residues" evidence="3">
    <location>
        <begin position="39"/>
        <end position="62"/>
    </location>
</feature>
<feature type="compositionally biased region" description="Polar residues" evidence="3">
    <location>
        <begin position="404"/>
        <end position="419"/>
    </location>
</feature>
<dbReference type="PROSITE" id="PS50013">
    <property type="entry name" value="CHROMO_2"/>
    <property type="match status" value="1"/>
</dbReference>
<feature type="compositionally biased region" description="Polar residues" evidence="3">
    <location>
        <begin position="344"/>
        <end position="361"/>
    </location>
</feature>
<dbReference type="Pfam" id="PF00385">
    <property type="entry name" value="Chromo"/>
    <property type="match status" value="1"/>
</dbReference>
<keyword evidence="6" id="KW-1185">Reference proteome</keyword>
<feature type="coiled-coil region" evidence="2">
    <location>
        <begin position="290"/>
        <end position="341"/>
    </location>
</feature>
<feature type="region of interest" description="Disordered" evidence="3">
    <location>
        <begin position="1"/>
        <end position="84"/>
    </location>
</feature>
<evidence type="ECO:0000256" key="2">
    <source>
        <dbReference type="SAM" id="Coils"/>
    </source>
</evidence>
<evidence type="ECO:0000256" key="1">
    <source>
        <dbReference type="ARBA" id="ARBA00023254"/>
    </source>
</evidence>
<keyword evidence="1" id="KW-0469">Meiosis</keyword>
<evidence type="ECO:0000313" key="6">
    <source>
        <dbReference type="Proteomes" id="UP000789901"/>
    </source>
</evidence>
<evidence type="ECO:0000259" key="4">
    <source>
        <dbReference type="PROSITE" id="PS50013"/>
    </source>
</evidence>
<dbReference type="InterPro" id="IPR023780">
    <property type="entry name" value="Chromo_domain"/>
</dbReference>
<accession>A0ABN7UFV9</accession>
<dbReference type="PANTHER" id="PTHR22663:SF17">
    <property type="entry name" value="RING FINGER PROTEIN NARYA-RELATED"/>
    <property type="match status" value="1"/>
</dbReference>
<dbReference type="EMBL" id="CAJVQB010002773">
    <property type="protein sequence ID" value="CAG8586703.1"/>
    <property type="molecule type" value="Genomic_DNA"/>
</dbReference>
<proteinExistence type="predicted"/>
<dbReference type="Gene3D" id="2.40.50.40">
    <property type="match status" value="1"/>
</dbReference>
<feature type="compositionally biased region" description="Basic residues" evidence="3">
    <location>
        <begin position="159"/>
        <end position="169"/>
    </location>
</feature>
<feature type="region of interest" description="Disordered" evidence="3">
    <location>
        <begin position="344"/>
        <end position="419"/>
    </location>
</feature>
<reference evidence="5 6" key="1">
    <citation type="submission" date="2021-06" db="EMBL/GenBank/DDBJ databases">
        <authorList>
            <person name="Kallberg Y."/>
            <person name="Tangrot J."/>
            <person name="Rosling A."/>
        </authorList>
    </citation>
    <scope>NUCLEOTIDE SEQUENCE [LARGE SCALE GENOMIC DNA]</scope>
    <source>
        <strain evidence="5 6">120-4 pot B 10/14</strain>
    </source>
</reference>
<evidence type="ECO:0000256" key="3">
    <source>
        <dbReference type="SAM" id="MobiDB-lite"/>
    </source>
</evidence>
<gene>
    <name evidence="5" type="ORF">GMARGA_LOCUS6210</name>
</gene>
<dbReference type="SUPFAM" id="SSF54160">
    <property type="entry name" value="Chromo domain-like"/>
    <property type="match status" value="1"/>
</dbReference>
<dbReference type="InterPro" id="IPR000953">
    <property type="entry name" value="Chromo/chromo_shadow_dom"/>
</dbReference>
<dbReference type="PANTHER" id="PTHR22663">
    <property type="entry name" value="RING FINGER PROTEIN NARYA-RELATED"/>
    <property type="match status" value="1"/>
</dbReference>